<evidence type="ECO:0000259" key="3">
    <source>
        <dbReference type="Pfam" id="PF03171"/>
    </source>
</evidence>
<comment type="similarity">
    <text evidence="1">Belongs to the iron/ascorbate-dependent oxidoreductase family.</text>
</comment>
<evidence type="ECO:0000256" key="1">
    <source>
        <dbReference type="ARBA" id="ARBA00008056"/>
    </source>
</evidence>
<evidence type="ECO:0000256" key="2">
    <source>
        <dbReference type="SAM" id="MobiDB-lite"/>
    </source>
</evidence>
<dbReference type="InterPro" id="IPR044861">
    <property type="entry name" value="IPNS-like_FE2OG_OXY"/>
</dbReference>
<proteinExistence type="inferred from homology"/>
<evidence type="ECO:0000313" key="5">
    <source>
        <dbReference type="Proteomes" id="UP000233524"/>
    </source>
</evidence>
<organism evidence="4 5">
    <name type="scientific">Lomentospora prolificans</name>
    <dbReference type="NCBI Taxonomy" id="41688"/>
    <lineage>
        <taxon>Eukaryota</taxon>
        <taxon>Fungi</taxon>
        <taxon>Dikarya</taxon>
        <taxon>Ascomycota</taxon>
        <taxon>Pezizomycotina</taxon>
        <taxon>Sordariomycetes</taxon>
        <taxon>Hypocreomycetidae</taxon>
        <taxon>Microascales</taxon>
        <taxon>Microascaceae</taxon>
        <taxon>Lomentospora</taxon>
    </lineage>
</organism>
<dbReference type="OrthoDB" id="288590at2759"/>
<feature type="domain" description="Isopenicillin N synthase-like Fe(2+) 2OG dioxygenase" evidence="3">
    <location>
        <begin position="60"/>
        <end position="175"/>
    </location>
</feature>
<dbReference type="InterPro" id="IPR050231">
    <property type="entry name" value="Iron_ascorbate_oxido_reductase"/>
</dbReference>
<dbReference type="SUPFAM" id="SSF51197">
    <property type="entry name" value="Clavaminate synthase-like"/>
    <property type="match status" value="1"/>
</dbReference>
<dbReference type="EMBL" id="NLAX01001623">
    <property type="protein sequence ID" value="PKS05146.1"/>
    <property type="molecule type" value="Genomic_DNA"/>
</dbReference>
<dbReference type="PANTHER" id="PTHR47990">
    <property type="entry name" value="2-OXOGLUTARATE (2OG) AND FE(II)-DEPENDENT OXYGENASE SUPERFAMILY PROTEIN-RELATED"/>
    <property type="match status" value="1"/>
</dbReference>
<dbReference type="VEuPathDB" id="FungiDB:jhhlp_008513"/>
<dbReference type="AlphaFoldDB" id="A0A2N3MYA0"/>
<dbReference type="Gene3D" id="2.60.120.330">
    <property type="entry name" value="B-lactam Antibiotic, Isopenicillin N Synthase, Chain"/>
    <property type="match status" value="1"/>
</dbReference>
<keyword evidence="5" id="KW-1185">Reference proteome</keyword>
<comment type="caution">
    <text evidence="4">The sequence shown here is derived from an EMBL/GenBank/DDBJ whole genome shotgun (WGS) entry which is preliminary data.</text>
</comment>
<gene>
    <name evidence="4" type="ORF">jhhlp_008513</name>
</gene>
<dbReference type="STRING" id="41688.A0A2N3MYA0"/>
<dbReference type="InterPro" id="IPR027443">
    <property type="entry name" value="IPNS-like_sf"/>
</dbReference>
<reference evidence="4 5" key="1">
    <citation type="journal article" date="2017" name="G3 (Bethesda)">
        <title>First Draft Genome Sequence of the Pathogenic Fungus Lomentospora prolificans (Formerly Scedosporium prolificans).</title>
        <authorList>
            <person name="Luo R."/>
            <person name="Zimin A."/>
            <person name="Workman R."/>
            <person name="Fan Y."/>
            <person name="Pertea G."/>
            <person name="Grossman N."/>
            <person name="Wear M.P."/>
            <person name="Jia B."/>
            <person name="Miller H."/>
            <person name="Casadevall A."/>
            <person name="Timp W."/>
            <person name="Zhang S.X."/>
            <person name="Salzberg S.L."/>
        </authorList>
    </citation>
    <scope>NUCLEOTIDE SEQUENCE [LARGE SCALE GENOMIC DNA]</scope>
    <source>
        <strain evidence="4 5">JHH-5317</strain>
    </source>
</reference>
<feature type="region of interest" description="Disordered" evidence="2">
    <location>
        <begin position="136"/>
        <end position="163"/>
    </location>
</feature>
<dbReference type="InParanoid" id="A0A2N3MYA0"/>
<dbReference type="Proteomes" id="UP000233524">
    <property type="component" value="Unassembled WGS sequence"/>
</dbReference>
<sequence>MPNVWPPSGVLSGFREFFTEFYSTCFRVEDDLLRAIAVCLGLEREYLLPLHSGGENQLRLLRYPAVEEQKLIRREVDRIGAHTDYGNNVGGLEVEDPNEKGTFTPIPYVHGTIVLNVGDFLQRWSNDVLKSTMHRIGAPPLTPATMGSHPNSEQTEQQSPSPRVIGSRYSMPYFIGANTDILVDCLPNCYGPERPKRYEPVWVRD</sequence>
<feature type="compositionally biased region" description="Polar residues" evidence="2">
    <location>
        <begin position="148"/>
        <end position="161"/>
    </location>
</feature>
<accession>A0A2N3MYA0</accession>
<evidence type="ECO:0000313" key="4">
    <source>
        <dbReference type="EMBL" id="PKS05146.1"/>
    </source>
</evidence>
<name>A0A2N3MYA0_9PEZI</name>
<dbReference type="Pfam" id="PF03171">
    <property type="entry name" value="2OG-FeII_Oxy"/>
    <property type="match status" value="1"/>
</dbReference>
<protein>
    <recommendedName>
        <fullName evidence="3">Isopenicillin N synthase-like Fe(2+) 2OG dioxygenase domain-containing protein</fullName>
    </recommendedName>
</protein>